<evidence type="ECO:0000256" key="1">
    <source>
        <dbReference type="ARBA" id="ARBA00022741"/>
    </source>
</evidence>
<keyword evidence="5" id="KW-1185">Reference proteome</keyword>
<sequence>FKPSVQETLDSVRTLVSSREYREQAFQLERTEARSLIGLLDEVIVLVPPPDRLHISIFHALRTLCFLHGSLPKSCTIQTTELFKHHRPLRAVGGSAEVFSAHYKGEMVAIKVFRPPADRSESLRKEAIVWKHISHPNIVPFIGIDCSENSLGIVSTWMEHGTIMTFLKRDPYANRVKLLSDVAKGLQYLHLQGILHGDIKGTNILIDGQRRARLCDFGMAAVLYDPDTVHPMWTRSRPVGSIRWTAPEIVAPEYFGLDTTAVSSASPKSDVYSFAMTMWEVFTEKIPFQDHARDATVIWTAVNQQRRPLRDPASHWRGLSDNIWELIDRCWNHDPAQRPFIDEVLQSLNAELHRSQVRITSVRTTNGREAPPWSSRSISTIEIRGLTLLRVREINIHGYLSP</sequence>
<dbReference type="InterPro" id="IPR011009">
    <property type="entry name" value="Kinase-like_dom_sf"/>
</dbReference>
<gene>
    <name evidence="4" type="ORF">WOLCODRAFT_77152</name>
</gene>
<keyword evidence="4" id="KW-0808">Transferase</keyword>
<dbReference type="InterPro" id="IPR000719">
    <property type="entry name" value="Prot_kinase_dom"/>
</dbReference>
<dbReference type="STRING" id="742152.A0A2H3K305"/>
<evidence type="ECO:0000313" key="5">
    <source>
        <dbReference type="Proteomes" id="UP000218811"/>
    </source>
</evidence>
<protein>
    <submittedName>
        <fullName evidence="4">Kinase-like protein</fullName>
    </submittedName>
</protein>
<dbReference type="SMART" id="SM00220">
    <property type="entry name" value="S_TKc"/>
    <property type="match status" value="1"/>
</dbReference>
<dbReference type="PROSITE" id="PS00108">
    <property type="entry name" value="PROTEIN_KINASE_ST"/>
    <property type="match status" value="1"/>
</dbReference>
<dbReference type="AlphaFoldDB" id="A0A2H3K305"/>
<dbReference type="OMA" id="MCATENS"/>
<dbReference type="InterPro" id="IPR001245">
    <property type="entry name" value="Ser-Thr/Tyr_kinase_cat_dom"/>
</dbReference>
<dbReference type="InterPro" id="IPR051681">
    <property type="entry name" value="Ser/Thr_Kinases-Pseudokinases"/>
</dbReference>
<keyword evidence="4" id="KW-0418">Kinase</keyword>
<dbReference type="GO" id="GO:0004674">
    <property type="term" value="F:protein serine/threonine kinase activity"/>
    <property type="evidence" value="ECO:0007669"/>
    <property type="project" value="TreeGrafter"/>
</dbReference>
<dbReference type="SUPFAM" id="SSF56112">
    <property type="entry name" value="Protein kinase-like (PK-like)"/>
    <property type="match status" value="1"/>
</dbReference>
<dbReference type="GO" id="GO:0005524">
    <property type="term" value="F:ATP binding"/>
    <property type="evidence" value="ECO:0007669"/>
    <property type="project" value="UniProtKB-KW"/>
</dbReference>
<keyword evidence="1" id="KW-0547">Nucleotide-binding</keyword>
<accession>A0A2H3K305</accession>
<dbReference type="PROSITE" id="PS50011">
    <property type="entry name" value="PROTEIN_KINASE_DOM"/>
    <property type="match status" value="1"/>
</dbReference>
<dbReference type="OrthoDB" id="3265205at2759"/>
<dbReference type="InterPro" id="IPR008271">
    <property type="entry name" value="Ser/Thr_kinase_AS"/>
</dbReference>
<feature type="domain" description="Protein kinase" evidence="3">
    <location>
        <begin position="84"/>
        <end position="352"/>
    </location>
</feature>
<dbReference type="Gene3D" id="1.10.510.10">
    <property type="entry name" value="Transferase(Phosphotransferase) domain 1"/>
    <property type="match status" value="1"/>
</dbReference>
<dbReference type="EMBL" id="KB468157">
    <property type="protein sequence ID" value="PCH44518.1"/>
    <property type="molecule type" value="Genomic_DNA"/>
</dbReference>
<evidence type="ECO:0000256" key="2">
    <source>
        <dbReference type="ARBA" id="ARBA00022840"/>
    </source>
</evidence>
<evidence type="ECO:0000313" key="4">
    <source>
        <dbReference type="EMBL" id="PCH44518.1"/>
    </source>
</evidence>
<dbReference type="Pfam" id="PF07714">
    <property type="entry name" value="PK_Tyr_Ser-Thr"/>
    <property type="match status" value="1"/>
</dbReference>
<feature type="non-terminal residue" evidence="4">
    <location>
        <position position="1"/>
    </location>
</feature>
<reference evidence="4 5" key="1">
    <citation type="journal article" date="2012" name="Science">
        <title>The Paleozoic origin of enzymatic lignin decomposition reconstructed from 31 fungal genomes.</title>
        <authorList>
            <person name="Floudas D."/>
            <person name="Binder M."/>
            <person name="Riley R."/>
            <person name="Barry K."/>
            <person name="Blanchette R.A."/>
            <person name="Henrissat B."/>
            <person name="Martinez A.T."/>
            <person name="Otillar R."/>
            <person name="Spatafora J.W."/>
            <person name="Yadav J.S."/>
            <person name="Aerts A."/>
            <person name="Benoit I."/>
            <person name="Boyd A."/>
            <person name="Carlson A."/>
            <person name="Copeland A."/>
            <person name="Coutinho P.M."/>
            <person name="de Vries R.P."/>
            <person name="Ferreira P."/>
            <person name="Findley K."/>
            <person name="Foster B."/>
            <person name="Gaskell J."/>
            <person name="Glotzer D."/>
            <person name="Gorecki P."/>
            <person name="Heitman J."/>
            <person name="Hesse C."/>
            <person name="Hori C."/>
            <person name="Igarashi K."/>
            <person name="Jurgens J.A."/>
            <person name="Kallen N."/>
            <person name="Kersten P."/>
            <person name="Kohler A."/>
            <person name="Kuees U."/>
            <person name="Kumar T.K.A."/>
            <person name="Kuo A."/>
            <person name="LaButti K."/>
            <person name="Larrondo L.F."/>
            <person name="Lindquist E."/>
            <person name="Ling A."/>
            <person name="Lombard V."/>
            <person name="Lucas S."/>
            <person name="Lundell T."/>
            <person name="Martin R."/>
            <person name="McLaughlin D.J."/>
            <person name="Morgenstern I."/>
            <person name="Morin E."/>
            <person name="Murat C."/>
            <person name="Nagy L.G."/>
            <person name="Nolan M."/>
            <person name="Ohm R.A."/>
            <person name="Patyshakuliyeva A."/>
            <person name="Rokas A."/>
            <person name="Ruiz-Duenas F.J."/>
            <person name="Sabat G."/>
            <person name="Salamov A."/>
            <person name="Samejima M."/>
            <person name="Schmutz J."/>
            <person name="Slot J.C."/>
            <person name="St John F."/>
            <person name="Stenlid J."/>
            <person name="Sun H."/>
            <person name="Sun S."/>
            <person name="Syed K."/>
            <person name="Tsang A."/>
            <person name="Wiebenga A."/>
            <person name="Young D."/>
            <person name="Pisabarro A."/>
            <person name="Eastwood D.C."/>
            <person name="Martin F."/>
            <person name="Cullen D."/>
            <person name="Grigoriev I.V."/>
            <person name="Hibbett D.S."/>
        </authorList>
    </citation>
    <scope>NUCLEOTIDE SEQUENCE [LARGE SCALE GENOMIC DNA]</scope>
    <source>
        <strain evidence="4 5">MD-104</strain>
    </source>
</reference>
<proteinExistence type="predicted"/>
<evidence type="ECO:0000259" key="3">
    <source>
        <dbReference type="PROSITE" id="PS50011"/>
    </source>
</evidence>
<organism evidence="4 5">
    <name type="scientific">Wolfiporia cocos (strain MD-104)</name>
    <name type="common">Brown rot fungus</name>
    <dbReference type="NCBI Taxonomy" id="742152"/>
    <lineage>
        <taxon>Eukaryota</taxon>
        <taxon>Fungi</taxon>
        <taxon>Dikarya</taxon>
        <taxon>Basidiomycota</taxon>
        <taxon>Agaricomycotina</taxon>
        <taxon>Agaricomycetes</taxon>
        <taxon>Polyporales</taxon>
        <taxon>Phaeolaceae</taxon>
        <taxon>Wolfiporia</taxon>
    </lineage>
</organism>
<keyword evidence="2" id="KW-0067">ATP-binding</keyword>
<dbReference type="Proteomes" id="UP000218811">
    <property type="component" value="Unassembled WGS sequence"/>
</dbReference>
<name>A0A2H3K305_WOLCO</name>
<dbReference type="PANTHER" id="PTHR44329:SF298">
    <property type="entry name" value="MIXED LINEAGE KINASE DOMAIN-LIKE PROTEIN"/>
    <property type="match status" value="1"/>
</dbReference>
<dbReference type="PANTHER" id="PTHR44329">
    <property type="entry name" value="SERINE/THREONINE-PROTEIN KINASE TNNI3K-RELATED"/>
    <property type="match status" value="1"/>
</dbReference>